<dbReference type="Pfam" id="PF00668">
    <property type="entry name" value="Condensation"/>
    <property type="match status" value="2"/>
</dbReference>
<dbReference type="Gene3D" id="3.30.300.30">
    <property type="match status" value="2"/>
</dbReference>
<name>A0A6N8JCI0_9BACT</name>
<dbReference type="FunFam" id="1.10.1200.10:FF:000005">
    <property type="entry name" value="Nonribosomal peptide synthetase 1"/>
    <property type="match status" value="2"/>
</dbReference>
<evidence type="ECO:0000313" key="6">
    <source>
        <dbReference type="EMBL" id="MVT42920.1"/>
    </source>
</evidence>
<dbReference type="RefSeq" id="WP_157301533.1">
    <property type="nucleotide sequence ID" value="NZ_BAAAZB010000004.1"/>
</dbReference>
<dbReference type="SUPFAM" id="SSF52777">
    <property type="entry name" value="CoA-dependent acyltransferases"/>
    <property type="match status" value="4"/>
</dbReference>
<dbReference type="InterPro" id="IPR009081">
    <property type="entry name" value="PP-bd_ACP"/>
</dbReference>
<feature type="domain" description="Carrier" evidence="5">
    <location>
        <begin position="1037"/>
        <end position="1112"/>
    </location>
</feature>
<dbReference type="SMART" id="SM01294">
    <property type="entry name" value="PKS_PP_betabranch"/>
    <property type="match status" value="1"/>
</dbReference>
<dbReference type="Pfam" id="PF00550">
    <property type="entry name" value="PP-binding"/>
    <property type="match status" value="2"/>
</dbReference>
<dbReference type="Proteomes" id="UP000468388">
    <property type="component" value="Unassembled WGS sequence"/>
</dbReference>
<gene>
    <name evidence="6" type="ORF">GO495_20155</name>
</gene>
<dbReference type="InterPro" id="IPR006162">
    <property type="entry name" value="Ppantetheine_attach_site"/>
</dbReference>
<dbReference type="CDD" id="cd05930">
    <property type="entry name" value="A_NRPS"/>
    <property type="match status" value="1"/>
</dbReference>
<dbReference type="PANTHER" id="PTHR45527:SF1">
    <property type="entry name" value="FATTY ACID SYNTHASE"/>
    <property type="match status" value="1"/>
</dbReference>
<protein>
    <submittedName>
        <fullName evidence="6">Amino acid adenylation domain-containing protein</fullName>
    </submittedName>
</protein>
<dbReference type="InterPro" id="IPR023213">
    <property type="entry name" value="CAT-like_dom_sf"/>
</dbReference>
<dbReference type="FunFam" id="3.40.50.980:FF:000001">
    <property type="entry name" value="Non-ribosomal peptide synthetase"/>
    <property type="match status" value="2"/>
</dbReference>
<evidence type="ECO:0000256" key="1">
    <source>
        <dbReference type="ARBA" id="ARBA00001957"/>
    </source>
</evidence>
<evidence type="ECO:0000313" key="7">
    <source>
        <dbReference type="Proteomes" id="UP000468388"/>
    </source>
</evidence>
<dbReference type="FunFam" id="3.30.300.30:FF:000010">
    <property type="entry name" value="Enterobactin synthetase component F"/>
    <property type="match status" value="1"/>
</dbReference>
<dbReference type="PROSITE" id="PS50075">
    <property type="entry name" value="CARRIER"/>
    <property type="match status" value="2"/>
</dbReference>
<dbReference type="PROSITE" id="PS00455">
    <property type="entry name" value="AMP_BINDING"/>
    <property type="match status" value="2"/>
</dbReference>
<dbReference type="SUPFAM" id="SSF47336">
    <property type="entry name" value="ACP-like"/>
    <property type="match status" value="2"/>
</dbReference>
<dbReference type="GO" id="GO:0044550">
    <property type="term" value="P:secondary metabolite biosynthetic process"/>
    <property type="evidence" value="ECO:0007669"/>
    <property type="project" value="TreeGrafter"/>
</dbReference>
<dbReference type="Gene3D" id="2.30.38.10">
    <property type="entry name" value="Luciferase, Domain 3"/>
    <property type="match status" value="2"/>
</dbReference>
<dbReference type="InterPro" id="IPR001242">
    <property type="entry name" value="Condensation_dom"/>
</dbReference>
<keyword evidence="4" id="KW-0597">Phosphoprotein</keyword>
<dbReference type="SMART" id="SM00823">
    <property type="entry name" value="PKS_PP"/>
    <property type="match status" value="2"/>
</dbReference>
<dbReference type="Gene3D" id="1.10.1200.10">
    <property type="entry name" value="ACP-like"/>
    <property type="match status" value="2"/>
</dbReference>
<dbReference type="NCBIfam" id="TIGR01733">
    <property type="entry name" value="AA-adenyl-dom"/>
    <property type="match status" value="2"/>
</dbReference>
<dbReference type="InterPro" id="IPR010071">
    <property type="entry name" value="AA_adenyl_dom"/>
</dbReference>
<dbReference type="FunFam" id="2.30.38.10:FF:000001">
    <property type="entry name" value="Non-ribosomal peptide synthetase PvdI"/>
    <property type="match status" value="1"/>
</dbReference>
<dbReference type="Gene3D" id="3.30.559.10">
    <property type="entry name" value="Chloramphenicol acetyltransferase-like domain"/>
    <property type="match status" value="2"/>
</dbReference>
<dbReference type="Gene3D" id="3.40.50.980">
    <property type="match status" value="4"/>
</dbReference>
<dbReference type="Gene3D" id="3.30.559.30">
    <property type="entry name" value="Nonribosomal peptide synthetase, condensation domain"/>
    <property type="match status" value="2"/>
</dbReference>
<dbReference type="CDD" id="cd19531">
    <property type="entry name" value="LCL_NRPS-like"/>
    <property type="match status" value="2"/>
</dbReference>
<dbReference type="NCBIfam" id="NF003417">
    <property type="entry name" value="PRK04813.1"/>
    <property type="match status" value="2"/>
</dbReference>
<dbReference type="SUPFAM" id="SSF53474">
    <property type="entry name" value="alpha/beta-Hydrolases"/>
    <property type="match status" value="1"/>
</dbReference>
<dbReference type="PROSITE" id="PS00012">
    <property type="entry name" value="PHOSPHOPANTETHEINE"/>
    <property type="match status" value="1"/>
</dbReference>
<evidence type="ECO:0000259" key="5">
    <source>
        <dbReference type="PROSITE" id="PS50075"/>
    </source>
</evidence>
<evidence type="ECO:0000256" key="3">
    <source>
        <dbReference type="ARBA" id="ARBA00022450"/>
    </source>
</evidence>
<dbReference type="Gene3D" id="3.40.50.1820">
    <property type="entry name" value="alpha/beta hydrolase"/>
    <property type="match status" value="1"/>
</dbReference>
<dbReference type="Pfam" id="PF00501">
    <property type="entry name" value="AMP-binding"/>
    <property type="match status" value="2"/>
</dbReference>
<dbReference type="InterPro" id="IPR036736">
    <property type="entry name" value="ACP-like_sf"/>
</dbReference>
<dbReference type="GO" id="GO:0005829">
    <property type="term" value="C:cytosol"/>
    <property type="evidence" value="ECO:0007669"/>
    <property type="project" value="TreeGrafter"/>
</dbReference>
<dbReference type="InterPro" id="IPR045851">
    <property type="entry name" value="AMP-bd_C_sf"/>
</dbReference>
<dbReference type="Pfam" id="PF00975">
    <property type="entry name" value="Thioesterase"/>
    <property type="match status" value="1"/>
</dbReference>
<dbReference type="InterPro" id="IPR025110">
    <property type="entry name" value="AMP-bd_C"/>
</dbReference>
<dbReference type="GO" id="GO:0043041">
    <property type="term" value="P:amino acid activation for nonribosomal peptide biosynthetic process"/>
    <property type="evidence" value="ECO:0007669"/>
    <property type="project" value="TreeGrafter"/>
</dbReference>
<sequence>MNDHQLTDTINLLNRANNSGISIVYEKEELLVQVHKDLIIDPTLLEELRSHKASLLTYFRESGMSGNNIPAQPRNQDSRLPLSFNQERLWFIDQLEGSVPYHIPVVLRLNGILDAAILAASLQQIIVRHEILRTVIKENAGLPYQHILPPTTSLLRSITAPAGNDSEWLQQEITQLTSTPFDLAIEQPIRAGLIRLSDTEHILVITLHHIAADAWSAAIIVNELVTLYNAGIHGTAVELPISGIQYADFSLWQRKKLTDEVLAEKLSYWKKKLMGTATLQLPVDFARPAVQQFNGTVHHFTIDNDTTAQLKQLSRQQGTTLFMTMLAAFNVLLYRYTHQEDICVGSPIAGRQHRQLEGLVGFFVNTLVLRNTVNPDQSFNQLLQDVKLSTLAAFDHQDVPVEKIVEAVVKERDISRSPLFQVMFALQNTPAVETIQLGDVTLTHENGDPATAKFDLTCSLQEAENIINGSFEYATDLFRASTISRMALHYQQLLRSIIENPEMPIDRLIMISCDEQRILLYDFNNTAVPYPADSTIIDLLQLQVSRYPDNIAVAEGEKLLSYRQLDNRSSQLAVYLQQRGVRTGHFIPVCMPRSLDMIVALIAILKAGGAYAPIDPNWPDDRIRFVLSDLNNTMSITHSNYANRFKTIAETTTIICTDEIDFSPLQQTNLSVLIQPEDLAYVMYTSGSTGRPKGVQVEHRNVTSLIYAPNYITLTPADAILSAGSVAFDATTFEYWGTLLNGGKLVLSGEDELLDINVLKTTLQVHHVNKMFFTTGWFNQLADTDISIFSGLDAVLTGGEKMSEKHVAKVIASCPGIAISNIYGPTENTTFSLSYRIDIHGLTDHTPIGIPLNNRTAYILDHYLQLVPPGITGELYVGGAGTTRGYLNRPELTAKSFIPHPFIPGERLYKTGDLARWNEAGHVVFLGRADDQVKIRGHRIEPGEIESVLREFPAVEKALVIVHDHPNAGKQLLGYVVPKPDYDSIQLQSFLQQRLPAYMIPAVIITMDQFPLNANGKVDKSALPVNTTNINSHEYVAPSGSIAVTLTAIWQHLLGVDRIGIHDNFFELGGHSLLAMRVTAAVRTELSITLSVKELFLHPTVEQLTAVISEKVPGEIVPLISASTRPVNIPLSFNQERLWFIDKLSGSVQFHMPAILKLKGSLDLIVLENAIRTVISRHEVLRTVIRSVNGQATQVIRTTAEWQLITINGPLSEENIRTLINQPFDLSADYMLRAHLVINEAESFTLILTLHHIAADGWSAGILVQELTTLYATLAEGNPSPLPNLPLQYADFALWQRSCLTAEKLASQLAYWQDQLKTCSTLQLPIDFSRPAIQSNAGAACTCLLPATLTTAIKELSQSQGASVFMTLLAAFKVLLYRYSGQTDICVGTSAAGRQQQELEGLIGFFINTLPLRTKLDNHLTFTALLQQVKQVTLSAFEHQDVPFEKIVEAVVEERNTVQHPLFQVIFGMPNLPVAPDLQLGNVALEGLPVLRDTTQFDINWSVLETREGLVFSVEYRSDLWLADTMERMMQHYQVLLTGIVQDPIMPVGNLPLLTAAEKKQLLAEKNYTDTNSNNHTVLSLLAVQVQQTPGATALIAKDTSLTYAEFYEQVNYLAAHLRQQGIQTGDMVPLYLERSIDMVIAIWAVLKAGAAFVPIDTTFPAARITHILQETAARLILCNNSSARQLPVTIKYITVEEGIVSHEHINENPGPADMAYVIYTSGSTGIPKGVMLSHANLLHYITNEKTSYINRESSDNGSFIHLSYTFDAAITALFMPLLAGKAVAISNYPQSTVFEDPLFWEYAPYDFIKLTPAHLPLLHTAMQQRKEKCPAATLVIGGEALLPAHVNFLINSPTTIVNEYGPTEASVGCTTYVFQVTDNTVIHIGQPIDQINIYILDSNGQPVPPGIPGEICIAGAGLAQGYLHRPELTSDKFITASFRQQRQEKIYRTGDLGKWLPDGNLAYLGRIDEQLKIRGYRIEPAEIVHVLQQSPDIHQAVVIAAQQKLIAYVTCSGVFAEEKLLDHLKKHLPNYMVPDHIILLEAIPLTNNGKVDRKALPGPDQLQQDQYTPPQTMLQAALAKIWKQVLEVEWIGIYDNFFTLGGHSLLTISLIGAIKKSLGLNIAVSDIFDHPTIKALSDFLGDNSIPVITQTSPHILPLASGAAAPVFLLPGSGGASEGYAALAKGFSKMGTVYGLQMMGIYENEQPMNEMQAIAQQHITWIKTQQPAGPYRFIAHSFGCFVAYEIIQQLEAAGEIVQWAVFIDTPPDARKSLQQLQPLADQLIDGMLFYLSEHQLIPSPAPAWISVLRNIDKGISLTAAADLIRSTITTHIAESSQSLSLALRVLDLELASIMIPYQVHGNIQATLLLIQASSGEYSEEDIRKWKQYAHSSISFTIPGDHNSIVKSPGAALLAAAILPYVTK</sequence>
<keyword evidence="7" id="KW-1185">Reference proteome</keyword>
<comment type="similarity">
    <text evidence="2">Belongs to the ATP-dependent AMP-binding enzyme family.</text>
</comment>
<feature type="domain" description="Carrier" evidence="5">
    <location>
        <begin position="2070"/>
        <end position="2145"/>
    </location>
</feature>
<dbReference type="InterPro" id="IPR000873">
    <property type="entry name" value="AMP-dep_synth/lig_dom"/>
</dbReference>
<comment type="cofactor">
    <cofactor evidence="1">
        <name>pantetheine 4'-phosphate</name>
        <dbReference type="ChEBI" id="CHEBI:47942"/>
    </cofactor>
</comment>
<dbReference type="OrthoDB" id="599826at2"/>
<dbReference type="InterPro" id="IPR020845">
    <property type="entry name" value="AMP-binding_CS"/>
</dbReference>
<keyword evidence="3" id="KW-0596">Phosphopantetheine</keyword>
<dbReference type="InterPro" id="IPR001031">
    <property type="entry name" value="Thioesterase"/>
</dbReference>
<dbReference type="EMBL" id="WRXO01000006">
    <property type="protein sequence ID" value="MVT42920.1"/>
    <property type="molecule type" value="Genomic_DNA"/>
</dbReference>
<dbReference type="PANTHER" id="PTHR45527">
    <property type="entry name" value="NONRIBOSOMAL PEPTIDE SYNTHETASE"/>
    <property type="match status" value="1"/>
</dbReference>
<evidence type="ECO:0000256" key="2">
    <source>
        <dbReference type="ARBA" id="ARBA00006432"/>
    </source>
</evidence>
<organism evidence="6 7">
    <name type="scientific">Chitinophaga oryziterrae</name>
    <dbReference type="NCBI Taxonomy" id="1031224"/>
    <lineage>
        <taxon>Bacteria</taxon>
        <taxon>Pseudomonadati</taxon>
        <taxon>Bacteroidota</taxon>
        <taxon>Chitinophagia</taxon>
        <taxon>Chitinophagales</taxon>
        <taxon>Chitinophagaceae</taxon>
        <taxon>Chitinophaga</taxon>
    </lineage>
</organism>
<dbReference type="GO" id="GO:0031177">
    <property type="term" value="F:phosphopantetheine binding"/>
    <property type="evidence" value="ECO:0007669"/>
    <property type="project" value="InterPro"/>
</dbReference>
<dbReference type="SUPFAM" id="SSF56801">
    <property type="entry name" value="Acetyl-CoA synthetase-like"/>
    <property type="match status" value="2"/>
</dbReference>
<comment type="caution">
    <text evidence="6">The sequence shown here is derived from an EMBL/GenBank/DDBJ whole genome shotgun (WGS) entry which is preliminary data.</text>
</comment>
<evidence type="ECO:0000256" key="4">
    <source>
        <dbReference type="ARBA" id="ARBA00022553"/>
    </source>
</evidence>
<dbReference type="InterPro" id="IPR020806">
    <property type="entry name" value="PKS_PP-bd"/>
</dbReference>
<dbReference type="GO" id="GO:0003824">
    <property type="term" value="F:catalytic activity"/>
    <property type="evidence" value="ECO:0007669"/>
    <property type="project" value="InterPro"/>
</dbReference>
<reference evidence="6 7" key="1">
    <citation type="submission" date="2019-12" db="EMBL/GenBank/DDBJ databases">
        <title>The draft genomic sequence of strain Chitinophaga oryziterrae JCM 16595.</title>
        <authorList>
            <person name="Zhang X."/>
        </authorList>
    </citation>
    <scope>NUCLEOTIDE SEQUENCE [LARGE SCALE GENOMIC DNA]</scope>
    <source>
        <strain evidence="6 7">JCM 16595</strain>
    </source>
</reference>
<accession>A0A6N8JCI0</accession>
<proteinExistence type="inferred from homology"/>
<dbReference type="Pfam" id="PF13193">
    <property type="entry name" value="AMP-binding_C"/>
    <property type="match status" value="2"/>
</dbReference>
<dbReference type="InterPro" id="IPR029058">
    <property type="entry name" value="AB_hydrolase_fold"/>
</dbReference>
<dbReference type="CDD" id="cd12117">
    <property type="entry name" value="A_NRPS_Srf_like"/>
    <property type="match status" value="1"/>
</dbReference>